<feature type="domain" description="Glycosyltransferase 61 catalytic" evidence="4">
    <location>
        <begin position="153"/>
        <end position="327"/>
    </location>
</feature>
<keyword evidence="1" id="KW-0328">Glycosyltransferase</keyword>
<name>A0A923SIF6_9BACT</name>
<accession>A0A923SIF6</accession>
<dbReference type="EMBL" id="JACRVF010000001">
    <property type="protein sequence ID" value="MBC5991616.1"/>
    <property type="molecule type" value="Genomic_DNA"/>
</dbReference>
<dbReference type="GO" id="GO:0016757">
    <property type="term" value="F:glycosyltransferase activity"/>
    <property type="evidence" value="ECO:0007669"/>
    <property type="project" value="UniProtKB-KW"/>
</dbReference>
<keyword evidence="3" id="KW-0325">Glycoprotein</keyword>
<keyword evidence="2" id="KW-0808">Transferase</keyword>
<dbReference type="AlphaFoldDB" id="A0A923SIF6"/>
<dbReference type="RefSeq" id="WP_187065615.1">
    <property type="nucleotide sequence ID" value="NZ_JACRVF010000001.1"/>
</dbReference>
<evidence type="ECO:0000256" key="1">
    <source>
        <dbReference type="ARBA" id="ARBA00022676"/>
    </source>
</evidence>
<reference evidence="5" key="1">
    <citation type="submission" date="2020-08" db="EMBL/GenBank/DDBJ databases">
        <title>Pontibacter sp. SD6 16S ribosomal RNA gene Genome sequencing and assembly.</title>
        <authorList>
            <person name="Kang M."/>
        </authorList>
    </citation>
    <scope>NUCLEOTIDE SEQUENCE</scope>
    <source>
        <strain evidence="5">SD6</strain>
    </source>
</reference>
<dbReference type="InterPro" id="IPR007657">
    <property type="entry name" value="Glycosyltransferase_61"/>
</dbReference>
<proteinExistence type="predicted"/>
<comment type="caution">
    <text evidence="5">The sequence shown here is derived from an EMBL/GenBank/DDBJ whole genome shotgun (WGS) entry which is preliminary data.</text>
</comment>
<evidence type="ECO:0000256" key="2">
    <source>
        <dbReference type="ARBA" id="ARBA00022679"/>
    </source>
</evidence>
<dbReference type="Pfam" id="PF04577">
    <property type="entry name" value="Glyco_transf_61"/>
    <property type="match status" value="1"/>
</dbReference>
<dbReference type="InterPro" id="IPR049625">
    <property type="entry name" value="Glyco_transf_61_cat"/>
</dbReference>
<protein>
    <submittedName>
        <fullName evidence="5">Glycosyltransferase family 61 protein</fullName>
    </submittedName>
</protein>
<dbReference type="Proteomes" id="UP000603640">
    <property type="component" value="Unassembled WGS sequence"/>
</dbReference>
<evidence type="ECO:0000313" key="6">
    <source>
        <dbReference type="Proteomes" id="UP000603640"/>
    </source>
</evidence>
<gene>
    <name evidence="5" type="ORF">H8S84_02060</name>
</gene>
<dbReference type="PANTHER" id="PTHR20961">
    <property type="entry name" value="GLYCOSYLTRANSFERASE"/>
    <property type="match status" value="1"/>
</dbReference>
<evidence type="ECO:0000313" key="5">
    <source>
        <dbReference type="EMBL" id="MBC5991616.1"/>
    </source>
</evidence>
<organism evidence="5 6">
    <name type="scientific">Pontibacter cellulosilyticus</name>
    <dbReference type="NCBI Taxonomy" id="1720253"/>
    <lineage>
        <taxon>Bacteria</taxon>
        <taxon>Pseudomonadati</taxon>
        <taxon>Bacteroidota</taxon>
        <taxon>Cytophagia</taxon>
        <taxon>Cytophagales</taxon>
        <taxon>Hymenobacteraceae</taxon>
        <taxon>Pontibacter</taxon>
    </lineage>
</organism>
<sequence length="389" mass="44594">MQILVSLIKNVLKLLFRYVQWNFNGVQTPNGEITVERYLLKNEAKKAKLLSISETSIVKERLPVSVNSSLPSVFHSLTRRIVPASFILSLPNARVWGAHGAVVSYSNYLLKDITQKFGDKDKPHLIFNKIFLKKQEFKKGKIAVLATCGSNVYYHWLFDVLPRLFLLQRKFSLDEVDGIILDFTDLPFQRETLELLNFDFNKLIRSNNNWDFHIEAENLLVPSLPSTLGTINKWQCEFLRSSFLPSTKTQKFGKYVYISRGIVGRRTIANEEELLPLLSRLDFQIFNLEQLSFTDQVNLFSNADVVVGPHGSGFSNIVFCKPGTTIIDIQHPDYINTCFWILSNQLNLCYHLFFGECGNNNSSSDDNKNKNIFLNLADLEKILQPLICI</sequence>
<evidence type="ECO:0000256" key="3">
    <source>
        <dbReference type="ARBA" id="ARBA00023180"/>
    </source>
</evidence>
<evidence type="ECO:0000259" key="4">
    <source>
        <dbReference type="Pfam" id="PF04577"/>
    </source>
</evidence>
<keyword evidence="6" id="KW-1185">Reference proteome</keyword>